<organism evidence="3 4">
    <name type="scientific">Cryptosporidium andersoni</name>
    <dbReference type="NCBI Taxonomy" id="117008"/>
    <lineage>
        <taxon>Eukaryota</taxon>
        <taxon>Sar</taxon>
        <taxon>Alveolata</taxon>
        <taxon>Apicomplexa</taxon>
        <taxon>Conoidasida</taxon>
        <taxon>Coccidia</taxon>
        <taxon>Eucoccidiorida</taxon>
        <taxon>Eimeriorina</taxon>
        <taxon>Cryptosporidiidae</taxon>
        <taxon>Cryptosporidium</taxon>
    </lineage>
</organism>
<protein>
    <submittedName>
        <fullName evidence="3">HEAT repeat family protein</fullName>
    </submittedName>
</protein>
<dbReference type="InterPro" id="IPR021133">
    <property type="entry name" value="HEAT_type_2"/>
</dbReference>
<sequence length="861" mass="99910">MSIVKSTQNVDANSIIEFYKSEIESENSIYCLEAIRRYGVVSQVIGSEKSRKHLVPIILKLVETASDEVCHAIAEELIKIVENIGDDKHWHLLQPLCDKLLFHDETSIRSEAIRTFEYIFSKVDEKQKIKNFVQSTLLPIVKMRIVIDNDCYSVDDSSLSTKLSLCYMLPSLILPYCENDEKSRILIMYLSLCEDEVPSLRIGASQNLVLLLRHLFPVKYGLSATEYDNEKLHNQDIITEKLLNLIVSLYRDETSSDMLRSTSIGIAVQLFINPVYFNEYISNTDRQNLLYLIGNALEDRCCYNLRQTVTNAMNHICLALKGYYDTIPTVSNREFTGYKNTESNNILDNIIGIPHNIDIIQSASYILMNDSDIEIRRSILDSIEQLLYMRIDMNSRATEALDNTINSIIKHFKMALPLPLYNDPNVSIRCAICRITVAAIKYLELYYYKDIPKDEFEREKLNLTRNYIHLLKDSNNEVIITAVERLQTIIVFISKDVIVKDILPQIKLIFFNSNINTSVVPDKGNIEETVTLLPWRVKRAIIKQLPFWFRSLKTRITPFFDAMIICGTLDPTHTLNVCAMQAFTLIIDALTDFSDAANWIETFILQCVIYPYLRRARNSIQINYDIFSGSLELDDHKNPRKSKDSCEGYESFEYEFSQNNYLHRILILQLIYLVYRGLIFKMVKQYKLNEIYLSEVKEELKFSMELCEKFNNEHIYELISKEFVPIILQGLEDQIINVQITSAKVTAQILDLFSIDQYKTQFFGLETCKPSSISSNDETLRQHLYNQHEFDTIWHLRAIQMPNNSLPNPDKVPNYINSIFTPIFRKCSQLADSCDSLEYDLYYSLYIIKSYYMSLSSSTLH</sequence>
<dbReference type="GO" id="GO:0005634">
    <property type="term" value="C:nucleus"/>
    <property type="evidence" value="ECO:0007669"/>
    <property type="project" value="TreeGrafter"/>
</dbReference>
<dbReference type="InterPro" id="IPR011989">
    <property type="entry name" value="ARM-like"/>
</dbReference>
<dbReference type="EMBL" id="LRBS01000031">
    <property type="protein sequence ID" value="OII77693.1"/>
    <property type="molecule type" value="Genomic_DNA"/>
</dbReference>
<comment type="caution">
    <text evidence="3">The sequence shown here is derived from an EMBL/GenBank/DDBJ whole genome shotgun (WGS) entry which is preliminary data.</text>
</comment>
<gene>
    <name evidence="3" type="ORF">cand_015090</name>
</gene>
<dbReference type="GO" id="GO:0000159">
    <property type="term" value="C:protein phosphatase type 2A complex"/>
    <property type="evidence" value="ECO:0007669"/>
    <property type="project" value="TreeGrafter"/>
</dbReference>
<keyword evidence="4" id="KW-1185">Reference proteome</keyword>
<dbReference type="RefSeq" id="XP_067069539.1">
    <property type="nucleotide sequence ID" value="XM_067211744.1"/>
</dbReference>
<keyword evidence="1" id="KW-0677">Repeat</keyword>
<dbReference type="GO" id="GO:0019888">
    <property type="term" value="F:protein phosphatase regulator activity"/>
    <property type="evidence" value="ECO:0007669"/>
    <property type="project" value="TreeGrafter"/>
</dbReference>
<accession>A0A1J4MXN7</accession>
<dbReference type="OrthoDB" id="340346at2759"/>
<dbReference type="GO" id="GO:0005829">
    <property type="term" value="C:cytosol"/>
    <property type="evidence" value="ECO:0007669"/>
    <property type="project" value="TreeGrafter"/>
</dbReference>
<dbReference type="VEuPathDB" id="CryptoDB:cand_015090"/>
<evidence type="ECO:0000313" key="4">
    <source>
        <dbReference type="Proteomes" id="UP000186804"/>
    </source>
</evidence>
<dbReference type="Proteomes" id="UP000186804">
    <property type="component" value="Unassembled WGS sequence"/>
</dbReference>
<dbReference type="Gene3D" id="1.25.10.10">
    <property type="entry name" value="Leucine-rich Repeat Variant"/>
    <property type="match status" value="1"/>
</dbReference>
<dbReference type="GeneID" id="92365694"/>
<proteinExistence type="predicted"/>
<dbReference type="InterPro" id="IPR016024">
    <property type="entry name" value="ARM-type_fold"/>
</dbReference>
<evidence type="ECO:0000256" key="2">
    <source>
        <dbReference type="PROSITE-ProRule" id="PRU00103"/>
    </source>
</evidence>
<dbReference type="PROSITE" id="PS50077">
    <property type="entry name" value="HEAT_REPEAT"/>
    <property type="match status" value="1"/>
</dbReference>
<reference evidence="3 4" key="1">
    <citation type="submission" date="2016-10" db="EMBL/GenBank/DDBJ databases">
        <title>Reductive evolution of mitochondrial metabolism and differential evolution of invasion-related proteins in Cryptosporidium.</title>
        <authorList>
            <person name="Liu S."/>
            <person name="Roellig D.M."/>
            <person name="Guo Y."/>
            <person name="Li N."/>
            <person name="Frace M.A."/>
            <person name="Tang K."/>
            <person name="Zhang L."/>
            <person name="Feng Y."/>
            <person name="Xiao L."/>
        </authorList>
    </citation>
    <scope>NUCLEOTIDE SEQUENCE [LARGE SCALE GENOMIC DNA]</scope>
    <source>
        <strain evidence="3">30847</strain>
    </source>
</reference>
<dbReference type="InterPro" id="IPR051023">
    <property type="entry name" value="PP2A_Regulatory_Subunit_A"/>
</dbReference>
<dbReference type="SUPFAM" id="SSF48371">
    <property type="entry name" value="ARM repeat"/>
    <property type="match status" value="1"/>
</dbReference>
<feature type="repeat" description="HEAT" evidence="2">
    <location>
        <begin position="54"/>
        <end position="88"/>
    </location>
</feature>
<evidence type="ECO:0000313" key="3">
    <source>
        <dbReference type="EMBL" id="OII77693.1"/>
    </source>
</evidence>
<dbReference type="PANTHER" id="PTHR10648">
    <property type="entry name" value="SERINE/THREONINE-PROTEIN PHOSPHATASE PP2A 65 KDA REGULATORY SUBUNIT"/>
    <property type="match status" value="1"/>
</dbReference>
<evidence type="ECO:0000256" key="1">
    <source>
        <dbReference type="ARBA" id="ARBA00022737"/>
    </source>
</evidence>
<dbReference type="AlphaFoldDB" id="A0A1J4MXN7"/>
<name>A0A1J4MXN7_9CRYT</name>
<dbReference type="PANTHER" id="PTHR10648:SF4">
    <property type="entry name" value="PROTEIN PHOSPHATASE 2 (FORMERLY 2A), REGULATORY SUBUNIT A, BETA ISOFORM-RELATED"/>
    <property type="match status" value="1"/>
</dbReference>